<reference evidence="2" key="1">
    <citation type="submission" date="2021-03" db="EMBL/GenBank/DDBJ databases">
        <authorList>
            <person name="Jaffe A."/>
        </authorList>
    </citation>
    <scope>NUCLEOTIDE SEQUENCE</scope>
    <source>
        <strain evidence="2">RIFCSPLOWO2_01_FULL_58_19</strain>
    </source>
</reference>
<accession>A0A8T4L668</accession>
<feature type="domain" description="TFIIS central" evidence="1">
    <location>
        <begin position="6"/>
        <end position="46"/>
    </location>
</feature>
<organism evidence="2 3">
    <name type="scientific">Candidatus Iainarchaeum sp</name>
    <dbReference type="NCBI Taxonomy" id="3101447"/>
    <lineage>
        <taxon>Archaea</taxon>
        <taxon>Candidatus Iainarchaeota</taxon>
        <taxon>Candidatus Iainarchaeia</taxon>
        <taxon>Candidatus Iainarchaeales</taxon>
        <taxon>Candidatus Iainarchaeaceae</taxon>
        <taxon>Candidatus Iainarchaeum</taxon>
    </lineage>
</organism>
<dbReference type="PROSITE" id="PS51321">
    <property type="entry name" value="TFIIS_CENTRAL"/>
    <property type="match status" value="1"/>
</dbReference>
<sequence length="46" mass="5472">MQEKLKRLKALKTLDDLLRNSELTEQDIEKMAVQLKKEAWQRHAGH</sequence>
<protein>
    <recommendedName>
        <fullName evidence="1">TFIIS central domain-containing protein</fullName>
    </recommendedName>
</protein>
<evidence type="ECO:0000313" key="3">
    <source>
        <dbReference type="Proteomes" id="UP000678237"/>
    </source>
</evidence>
<dbReference type="GO" id="GO:0006351">
    <property type="term" value="P:DNA-templated transcription"/>
    <property type="evidence" value="ECO:0007669"/>
    <property type="project" value="InterPro"/>
</dbReference>
<proteinExistence type="predicted"/>
<name>A0A8T4L668_9ARCH</name>
<evidence type="ECO:0000313" key="2">
    <source>
        <dbReference type="EMBL" id="MBS3062788.1"/>
    </source>
</evidence>
<comment type="caution">
    <text evidence="2">The sequence shown here is derived from an EMBL/GenBank/DDBJ whole genome shotgun (WGS) entry which is preliminary data.</text>
</comment>
<dbReference type="InterPro" id="IPR003618">
    <property type="entry name" value="TFIIS_cen_dom"/>
</dbReference>
<evidence type="ECO:0000259" key="1">
    <source>
        <dbReference type="PROSITE" id="PS51321"/>
    </source>
</evidence>
<dbReference type="Proteomes" id="UP000678237">
    <property type="component" value="Unassembled WGS sequence"/>
</dbReference>
<gene>
    <name evidence="2" type="ORF">J4203_02860</name>
</gene>
<dbReference type="AlphaFoldDB" id="A0A8T4L668"/>
<reference evidence="2" key="2">
    <citation type="submission" date="2021-05" db="EMBL/GenBank/DDBJ databases">
        <title>Protein family content uncovers lineage relationships and bacterial pathway maintenance mechanisms in DPANN archaea.</title>
        <authorList>
            <person name="Castelle C.J."/>
            <person name="Meheust R."/>
            <person name="Jaffe A.L."/>
            <person name="Seitz K."/>
            <person name="Gong X."/>
            <person name="Baker B.J."/>
            <person name="Banfield J.F."/>
        </authorList>
    </citation>
    <scope>NUCLEOTIDE SEQUENCE</scope>
    <source>
        <strain evidence="2">RIFCSPLOWO2_01_FULL_58_19</strain>
    </source>
</reference>
<dbReference type="EMBL" id="JAGVWE010000002">
    <property type="protein sequence ID" value="MBS3062788.1"/>
    <property type="molecule type" value="Genomic_DNA"/>
</dbReference>